<feature type="region of interest" description="Disordered" evidence="1">
    <location>
        <begin position="57"/>
        <end position="93"/>
    </location>
</feature>
<protein>
    <submittedName>
        <fullName evidence="2">Uncharacterized protein</fullName>
    </submittedName>
</protein>
<evidence type="ECO:0000313" key="3">
    <source>
        <dbReference type="Proteomes" id="UP000467201"/>
    </source>
</evidence>
<gene>
    <name evidence="2" type="ORF">MDOR_02780</name>
</gene>
<organism evidence="2 3">
    <name type="scientific">Mycolicibacterium doricum</name>
    <dbReference type="NCBI Taxonomy" id="126673"/>
    <lineage>
        <taxon>Bacteria</taxon>
        <taxon>Bacillati</taxon>
        <taxon>Actinomycetota</taxon>
        <taxon>Actinomycetes</taxon>
        <taxon>Mycobacteriales</taxon>
        <taxon>Mycobacteriaceae</taxon>
        <taxon>Mycolicibacterium</taxon>
    </lineage>
</organism>
<sequence length="93" mass="9829">MFGQGRVDGGHERRVGDQGGAGHDRAHEWVVDDSGREQRGDFGGAVVQHDRAVSAAIAPIPGNEPSNIGSTMADRADPRALETPVLWMDSPLG</sequence>
<dbReference type="EMBL" id="AP022605">
    <property type="protein sequence ID" value="BBZ06109.1"/>
    <property type="molecule type" value="Genomic_DNA"/>
</dbReference>
<dbReference type="AlphaFoldDB" id="A0A7I7VLD2"/>
<reference evidence="2 3" key="1">
    <citation type="journal article" date="2019" name="Emerg. Microbes Infect.">
        <title>Comprehensive subspecies identification of 175 nontuberculous mycobacteria species based on 7547 genomic profiles.</title>
        <authorList>
            <person name="Matsumoto Y."/>
            <person name="Kinjo T."/>
            <person name="Motooka D."/>
            <person name="Nabeya D."/>
            <person name="Jung N."/>
            <person name="Uechi K."/>
            <person name="Horii T."/>
            <person name="Iida T."/>
            <person name="Fujita J."/>
            <person name="Nakamura S."/>
        </authorList>
    </citation>
    <scope>NUCLEOTIDE SEQUENCE [LARGE SCALE GENOMIC DNA]</scope>
    <source>
        <strain evidence="2 3">JCM 12405</strain>
    </source>
</reference>
<name>A0A7I7VLD2_9MYCO</name>
<accession>A0A7I7VLD2</accession>
<evidence type="ECO:0000256" key="1">
    <source>
        <dbReference type="SAM" id="MobiDB-lite"/>
    </source>
</evidence>
<feature type="region of interest" description="Disordered" evidence="1">
    <location>
        <begin position="1"/>
        <end position="26"/>
    </location>
</feature>
<dbReference type="KEGG" id="mdr:MDOR_02780"/>
<feature type="compositionally biased region" description="Basic and acidic residues" evidence="1">
    <location>
        <begin position="8"/>
        <end position="26"/>
    </location>
</feature>
<evidence type="ECO:0000313" key="2">
    <source>
        <dbReference type="EMBL" id="BBZ06109.1"/>
    </source>
</evidence>
<dbReference type="Proteomes" id="UP000467201">
    <property type="component" value="Chromosome"/>
</dbReference>
<proteinExistence type="predicted"/>